<organism evidence="2 3">
    <name type="scientific">Allacma fusca</name>
    <dbReference type="NCBI Taxonomy" id="39272"/>
    <lineage>
        <taxon>Eukaryota</taxon>
        <taxon>Metazoa</taxon>
        <taxon>Ecdysozoa</taxon>
        <taxon>Arthropoda</taxon>
        <taxon>Hexapoda</taxon>
        <taxon>Collembola</taxon>
        <taxon>Symphypleona</taxon>
        <taxon>Sminthuridae</taxon>
        <taxon>Allacma</taxon>
    </lineage>
</organism>
<sequence>MKHKIQDQPNNCDVGMKLKIIKANENSENKATFPEDQKEYDVITQKIQDLTQGIRSFLKDGKITIHSVMTTWVGSPFGAVEAFKKSDINQDEIETKFSCTIFDVIEIISNLQREDPIAFWVGGKKNMAMKHLIPLATDSVRLCHKLQRITTTLEGYSMNLQKTAAALQVLDKKPIGPPEISCLLKHPKSGNCYRFRKAFRHAWYSLSGYEKKAITEAPPLEDSCKESPERAQSTPKDPAAFMHMRNEVRTPERNKSDSAQRNKGCNAFNGFCQCPAYFCQKFDYQPRLRNVPSFIFIPQPIQYHCKHQDCNCNCCDNNPAGDVQQCPCQCQCCQHQQQETQEADEKSPDTVSAQVPPGNQESQPFEVTTEGYETSYLKDYEKNCHCQNQNQKVASENGNPTKNISDVKIGAPTEYTEINAIDPDNGNLDNNCNNTEEEVIKEVVIVRSAVSDFAESEYGAIDSEDMEWLEKIKDMGQTGNICAEEIEQSERLKRQSIFLNCIRFRTEETFKDLQSVLKMVRATESRWVDPTESNQATEESPTDIRRLELQEIVSEIDKYCRRLVPKNIARGKSRVDKSQVEPIGQLVLSVQGEVAGVHKSFQRFTKMVKNDANFLKQLCMGFSPRELSLEEELRQSGKPVPNYLCMPMKEGDQSVLEIQPEVDFREIFDGEL</sequence>
<dbReference type="AlphaFoldDB" id="A0A8J2LGI7"/>
<evidence type="ECO:0000313" key="2">
    <source>
        <dbReference type="EMBL" id="CAG7822304.1"/>
    </source>
</evidence>
<proteinExistence type="predicted"/>
<feature type="region of interest" description="Disordered" evidence="1">
    <location>
        <begin position="343"/>
        <end position="367"/>
    </location>
</feature>
<reference evidence="2" key="1">
    <citation type="submission" date="2021-06" db="EMBL/GenBank/DDBJ databases">
        <authorList>
            <person name="Hodson N. C."/>
            <person name="Mongue J. A."/>
            <person name="Jaron S. K."/>
        </authorList>
    </citation>
    <scope>NUCLEOTIDE SEQUENCE</scope>
</reference>
<feature type="compositionally biased region" description="Polar residues" evidence="1">
    <location>
        <begin position="349"/>
        <end position="366"/>
    </location>
</feature>
<dbReference type="EMBL" id="CAJVCH010526007">
    <property type="protein sequence ID" value="CAG7822304.1"/>
    <property type="molecule type" value="Genomic_DNA"/>
</dbReference>
<accession>A0A8J2LGI7</accession>
<dbReference type="Proteomes" id="UP000708208">
    <property type="component" value="Unassembled WGS sequence"/>
</dbReference>
<evidence type="ECO:0000313" key="3">
    <source>
        <dbReference type="Proteomes" id="UP000708208"/>
    </source>
</evidence>
<keyword evidence="3" id="KW-1185">Reference proteome</keyword>
<protein>
    <submittedName>
        <fullName evidence="2">Uncharacterized protein</fullName>
    </submittedName>
</protein>
<name>A0A8J2LGI7_9HEXA</name>
<evidence type="ECO:0000256" key="1">
    <source>
        <dbReference type="SAM" id="MobiDB-lite"/>
    </source>
</evidence>
<gene>
    <name evidence="2" type="ORF">AFUS01_LOCUS32586</name>
</gene>
<feature type="region of interest" description="Disordered" evidence="1">
    <location>
        <begin position="219"/>
        <end position="241"/>
    </location>
</feature>
<comment type="caution">
    <text evidence="2">The sequence shown here is derived from an EMBL/GenBank/DDBJ whole genome shotgun (WGS) entry which is preliminary data.</text>
</comment>